<name>A0A212C4D7_CEREH</name>
<dbReference type="EMBL" id="MKHE01000030">
    <property type="protein sequence ID" value="OWK00846.1"/>
    <property type="molecule type" value="Genomic_DNA"/>
</dbReference>
<keyword evidence="3" id="KW-0067">ATP-binding</keyword>
<proteinExistence type="predicted"/>
<evidence type="ECO:0000256" key="2">
    <source>
        <dbReference type="ARBA" id="ARBA00022741"/>
    </source>
</evidence>
<accession>A0A212C4D7</accession>
<evidence type="ECO:0000256" key="5">
    <source>
        <dbReference type="ARBA" id="ARBA00023136"/>
    </source>
</evidence>
<keyword evidence="2" id="KW-0547">Nucleotide-binding</keyword>
<keyword evidence="5 6" id="KW-0472">Membrane</keyword>
<evidence type="ECO:0000256" key="1">
    <source>
        <dbReference type="ARBA" id="ARBA00022692"/>
    </source>
</evidence>
<dbReference type="Proteomes" id="UP000242450">
    <property type="component" value="Chromosome 30"/>
</dbReference>
<evidence type="ECO:0000256" key="3">
    <source>
        <dbReference type="ARBA" id="ARBA00022840"/>
    </source>
</evidence>
<evidence type="ECO:0000313" key="7">
    <source>
        <dbReference type="EMBL" id="OWK00846.1"/>
    </source>
</evidence>
<feature type="transmembrane region" description="Helical" evidence="6">
    <location>
        <begin position="118"/>
        <end position="141"/>
    </location>
</feature>
<dbReference type="Gene3D" id="1.20.1560.10">
    <property type="entry name" value="ABC transporter type 1, transmembrane domain"/>
    <property type="match status" value="1"/>
</dbReference>
<dbReference type="AlphaFoldDB" id="A0A212C4D7"/>
<dbReference type="InterPro" id="IPR050173">
    <property type="entry name" value="ABC_transporter_C-like"/>
</dbReference>
<dbReference type="SUPFAM" id="SSF90123">
    <property type="entry name" value="ABC transporter transmembrane region"/>
    <property type="match status" value="1"/>
</dbReference>
<evidence type="ECO:0000313" key="8">
    <source>
        <dbReference type="Proteomes" id="UP000242450"/>
    </source>
</evidence>
<dbReference type="PANTHER" id="PTHR24223">
    <property type="entry name" value="ATP-BINDING CASSETTE SUB-FAMILY C"/>
    <property type="match status" value="1"/>
</dbReference>
<evidence type="ECO:0000256" key="4">
    <source>
        <dbReference type="ARBA" id="ARBA00022989"/>
    </source>
</evidence>
<protein>
    <recommendedName>
        <fullName evidence="9">ABC transmembrane type-1 domain-containing protein</fullName>
    </recommendedName>
</protein>
<feature type="non-terminal residue" evidence="7">
    <location>
        <position position="160"/>
    </location>
</feature>
<dbReference type="InterPro" id="IPR036640">
    <property type="entry name" value="ABC1_TM_sf"/>
</dbReference>
<gene>
    <name evidence="7" type="ORF">Celaphus_00016721</name>
</gene>
<dbReference type="GO" id="GO:0005886">
    <property type="term" value="C:plasma membrane"/>
    <property type="evidence" value="ECO:0007669"/>
    <property type="project" value="TreeGrafter"/>
</dbReference>
<dbReference type="OrthoDB" id="6500128at2759"/>
<organism evidence="7 8">
    <name type="scientific">Cervus elaphus hippelaphus</name>
    <name type="common">European red deer</name>
    <dbReference type="NCBI Taxonomy" id="46360"/>
    <lineage>
        <taxon>Eukaryota</taxon>
        <taxon>Metazoa</taxon>
        <taxon>Chordata</taxon>
        <taxon>Craniata</taxon>
        <taxon>Vertebrata</taxon>
        <taxon>Euteleostomi</taxon>
        <taxon>Mammalia</taxon>
        <taxon>Eutheria</taxon>
        <taxon>Laurasiatheria</taxon>
        <taxon>Artiodactyla</taxon>
        <taxon>Ruminantia</taxon>
        <taxon>Pecora</taxon>
        <taxon>Cervidae</taxon>
        <taxon>Cervinae</taxon>
        <taxon>Cervus</taxon>
    </lineage>
</organism>
<dbReference type="PANTHER" id="PTHR24223:SF357">
    <property type="entry name" value="ATP-BINDING CASSETTE SUB-FAMILY C MEMBER 4"/>
    <property type="match status" value="1"/>
</dbReference>
<reference evidence="7 8" key="1">
    <citation type="journal article" date="2018" name="Mol. Genet. Genomics">
        <title>The red deer Cervus elaphus genome CerEla1.0: sequencing, annotating, genes, and chromosomes.</title>
        <authorList>
            <person name="Bana N.A."/>
            <person name="Nyiri A."/>
            <person name="Nagy J."/>
            <person name="Frank K."/>
            <person name="Nagy T."/>
            <person name="Steger V."/>
            <person name="Schiller M."/>
            <person name="Lakatos P."/>
            <person name="Sugar L."/>
            <person name="Horn P."/>
            <person name="Barta E."/>
            <person name="Orosz L."/>
        </authorList>
    </citation>
    <scope>NUCLEOTIDE SEQUENCE [LARGE SCALE GENOMIC DNA]</scope>
    <source>
        <strain evidence="7">Hungarian</strain>
    </source>
</reference>
<keyword evidence="4 6" id="KW-1133">Transmembrane helix</keyword>
<keyword evidence="1 6" id="KW-0812">Transmembrane</keyword>
<comment type="caution">
    <text evidence="7">The sequence shown here is derived from an EMBL/GenBank/DDBJ whole genome shotgun (WGS) entry which is preliminary data.</text>
</comment>
<keyword evidence="8" id="KW-1185">Reference proteome</keyword>
<dbReference type="GO" id="GO:0042626">
    <property type="term" value="F:ATPase-coupled transmembrane transporter activity"/>
    <property type="evidence" value="ECO:0007669"/>
    <property type="project" value="TreeGrafter"/>
</dbReference>
<sequence length="160" mass="18415">MYSVLPEDRSQHLGEELQRYWDQEVLKAEKDARKPSLTKAIIKCYWKSYVVLGIFTLIEVKAFTFSALIFSVCGSLLRWMRPVGREESTRVVQPIILGKIIGYFENYDPSDSAALYEAHGYAGVLSACTLVLAILHHLYFYHVQCAGMRLRVAMCHMIYR</sequence>
<evidence type="ECO:0008006" key="9">
    <source>
        <dbReference type="Google" id="ProtNLM"/>
    </source>
</evidence>
<dbReference type="GO" id="GO:0005524">
    <property type="term" value="F:ATP binding"/>
    <property type="evidence" value="ECO:0007669"/>
    <property type="project" value="UniProtKB-KW"/>
</dbReference>
<evidence type="ECO:0000256" key="6">
    <source>
        <dbReference type="SAM" id="Phobius"/>
    </source>
</evidence>
<feature type="transmembrane region" description="Helical" evidence="6">
    <location>
        <begin position="49"/>
        <end position="77"/>
    </location>
</feature>